<dbReference type="AlphaFoldDB" id="K5VTZ7"/>
<dbReference type="EMBL" id="JH930479">
    <property type="protein sequence ID" value="EKM50265.1"/>
    <property type="molecule type" value="Genomic_DNA"/>
</dbReference>
<organism evidence="3 4">
    <name type="scientific">Phanerochaete carnosa (strain HHB-10118-sp)</name>
    <name type="common">White-rot fungus</name>
    <name type="synonym">Peniophora carnosa</name>
    <dbReference type="NCBI Taxonomy" id="650164"/>
    <lineage>
        <taxon>Eukaryota</taxon>
        <taxon>Fungi</taxon>
        <taxon>Dikarya</taxon>
        <taxon>Basidiomycota</taxon>
        <taxon>Agaricomycotina</taxon>
        <taxon>Agaricomycetes</taxon>
        <taxon>Polyporales</taxon>
        <taxon>Phanerochaetaceae</taxon>
        <taxon>Phanerochaete</taxon>
    </lineage>
</organism>
<gene>
    <name evidence="3" type="ORF">PHACADRAFT_201108</name>
</gene>
<keyword evidence="4" id="KW-1185">Reference proteome</keyword>
<keyword evidence="2" id="KW-0472">Membrane</keyword>
<feature type="region of interest" description="Disordered" evidence="1">
    <location>
        <begin position="213"/>
        <end position="232"/>
    </location>
</feature>
<protein>
    <submittedName>
        <fullName evidence="3">Uncharacterized protein</fullName>
    </submittedName>
</protein>
<name>K5VTZ7_PHACS</name>
<sequence>MSAQSSQAVAQAYLEACATLEIMNWIFFLAEFLQSSLFSALRVFIIWDRSYIWSLVVFALSMIPFATNLHNAVESKYSFGIEPYVGATCIEEPLFSARTDRIAKPSQYRIGYSTRSSLILADAIVLVLTWIKTFDSWKNARRADVRASLTTCLLRDGTIYFVLLVAINVAQMATDNASGEVSLVGVLMTTLPSVLINRFMINLRTAGSEVSNYSTHMSEQQQQGQSTAQFRRPTDWLGNVGETLEDAWSEEPCDEENGAVGVDEGEHRDASAEA</sequence>
<accession>K5VTZ7</accession>
<evidence type="ECO:0000256" key="2">
    <source>
        <dbReference type="SAM" id="Phobius"/>
    </source>
</evidence>
<dbReference type="Proteomes" id="UP000008370">
    <property type="component" value="Unassembled WGS sequence"/>
</dbReference>
<feature type="compositionally biased region" description="Basic and acidic residues" evidence="1">
    <location>
        <begin position="264"/>
        <end position="274"/>
    </location>
</feature>
<evidence type="ECO:0000313" key="4">
    <source>
        <dbReference type="Proteomes" id="UP000008370"/>
    </source>
</evidence>
<feature type="transmembrane region" description="Helical" evidence="2">
    <location>
        <begin position="22"/>
        <end position="44"/>
    </location>
</feature>
<feature type="transmembrane region" description="Helical" evidence="2">
    <location>
        <begin position="112"/>
        <end position="131"/>
    </location>
</feature>
<dbReference type="RefSeq" id="XP_007401451.1">
    <property type="nucleotide sequence ID" value="XM_007401389.1"/>
</dbReference>
<feature type="transmembrane region" description="Helical" evidence="2">
    <location>
        <begin position="152"/>
        <end position="170"/>
    </location>
</feature>
<keyword evidence="2" id="KW-1133">Transmembrane helix</keyword>
<feature type="transmembrane region" description="Helical" evidence="2">
    <location>
        <begin position="51"/>
        <end position="69"/>
    </location>
</feature>
<dbReference type="OrthoDB" id="2756573at2759"/>
<evidence type="ECO:0000256" key="1">
    <source>
        <dbReference type="SAM" id="MobiDB-lite"/>
    </source>
</evidence>
<dbReference type="GeneID" id="18911565"/>
<feature type="compositionally biased region" description="Acidic residues" evidence="1">
    <location>
        <begin position="243"/>
        <end position="257"/>
    </location>
</feature>
<proteinExistence type="predicted"/>
<feature type="transmembrane region" description="Helical" evidence="2">
    <location>
        <begin position="182"/>
        <end position="201"/>
    </location>
</feature>
<feature type="region of interest" description="Disordered" evidence="1">
    <location>
        <begin position="241"/>
        <end position="274"/>
    </location>
</feature>
<evidence type="ECO:0000313" key="3">
    <source>
        <dbReference type="EMBL" id="EKM50265.1"/>
    </source>
</evidence>
<dbReference type="HOGENOM" id="CLU_053360_2_0_1"/>
<keyword evidence="2" id="KW-0812">Transmembrane</keyword>
<dbReference type="KEGG" id="pco:PHACADRAFT_201108"/>
<reference evidence="3 4" key="1">
    <citation type="journal article" date="2012" name="BMC Genomics">
        <title>Comparative genomics of the white-rot fungi, Phanerochaete carnosa and P. chrysosporium, to elucidate the genetic basis of the distinct wood types they colonize.</title>
        <authorList>
            <person name="Suzuki H."/>
            <person name="MacDonald J."/>
            <person name="Syed K."/>
            <person name="Salamov A."/>
            <person name="Hori C."/>
            <person name="Aerts A."/>
            <person name="Henrissat B."/>
            <person name="Wiebenga A."/>
            <person name="vanKuyk P.A."/>
            <person name="Barry K."/>
            <person name="Lindquist E."/>
            <person name="LaButti K."/>
            <person name="Lapidus A."/>
            <person name="Lucas S."/>
            <person name="Coutinho P."/>
            <person name="Gong Y."/>
            <person name="Samejima M."/>
            <person name="Mahadevan R."/>
            <person name="Abou-Zaid M."/>
            <person name="de Vries R.P."/>
            <person name="Igarashi K."/>
            <person name="Yadav J.S."/>
            <person name="Grigoriev I.V."/>
            <person name="Master E.R."/>
        </authorList>
    </citation>
    <scope>NUCLEOTIDE SEQUENCE [LARGE SCALE GENOMIC DNA]</scope>
    <source>
        <strain evidence="3 4">HHB-10118-sp</strain>
    </source>
</reference>
<dbReference type="InParanoid" id="K5VTZ7"/>